<dbReference type="RefSeq" id="WP_184041696.1">
    <property type="nucleotide sequence ID" value="NZ_JACHHY010000030.1"/>
</dbReference>
<keyword evidence="7" id="KW-0966">Cell projection</keyword>
<gene>
    <name evidence="7" type="ORF">HNQ59_003614</name>
</gene>
<dbReference type="InterPro" id="IPR007630">
    <property type="entry name" value="RNA_pol_sigma70_r4"/>
</dbReference>
<keyword evidence="8" id="KW-1185">Reference proteome</keyword>
<evidence type="ECO:0000256" key="4">
    <source>
        <dbReference type="ARBA" id="ARBA00023163"/>
    </source>
</evidence>
<dbReference type="GO" id="GO:0006352">
    <property type="term" value="P:DNA-templated transcription initiation"/>
    <property type="evidence" value="ECO:0007669"/>
    <property type="project" value="InterPro"/>
</dbReference>
<dbReference type="SUPFAM" id="SSF88946">
    <property type="entry name" value="Sigma2 domain of RNA polymerase sigma factors"/>
    <property type="match status" value="1"/>
</dbReference>
<dbReference type="InterPro" id="IPR014284">
    <property type="entry name" value="RNA_pol_sigma-70_dom"/>
</dbReference>
<reference evidence="7 8" key="1">
    <citation type="submission" date="2020-08" db="EMBL/GenBank/DDBJ databases">
        <title>Genomic Encyclopedia of Type Strains, Phase IV (KMG-IV): sequencing the most valuable type-strain genomes for metagenomic binning, comparative biology and taxonomic classification.</title>
        <authorList>
            <person name="Goeker M."/>
        </authorList>
    </citation>
    <scope>NUCLEOTIDE SEQUENCE [LARGE SCALE GENOMIC DNA]</scope>
    <source>
        <strain evidence="7 8">DSM 27165</strain>
    </source>
</reference>
<dbReference type="Pfam" id="PF04542">
    <property type="entry name" value="Sigma70_r2"/>
    <property type="match status" value="1"/>
</dbReference>
<dbReference type="GO" id="GO:0016987">
    <property type="term" value="F:sigma factor activity"/>
    <property type="evidence" value="ECO:0007669"/>
    <property type="project" value="UniProtKB-KW"/>
</dbReference>
<evidence type="ECO:0000256" key="1">
    <source>
        <dbReference type="ARBA" id="ARBA00023015"/>
    </source>
</evidence>
<dbReference type="Gene3D" id="1.10.1740.10">
    <property type="match status" value="1"/>
</dbReference>
<keyword evidence="1" id="KW-0805">Transcription regulation</keyword>
<evidence type="ECO:0000259" key="6">
    <source>
        <dbReference type="Pfam" id="PF04545"/>
    </source>
</evidence>
<accession>A0A840MSA1</accession>
<evidence type="ECO:0000313" key="8">
    <source>
        <dbReference type="Proteomes" id="UP000575898"/>
    </source>
</evidence>
<dbReference type="InterPro" id="IPR013324">
    <property type="entry name" value="RNA_pol_sigma_r3/r4-like"/>
</dbReference>
<keyword evidence="2" id="KW-0731">Sigma factor</keyword>
<dbReference type="CDD" id="cd06171">
    <property type="entry name" value="Sigma70_r4"/>
    <property type="match status" value="1"/>
</dbReference>
<dbReference type="NCBIfam" id="TIGR02937">
    <property type="entry name" value="sigma70-ECF"/>
    <property type="match status" value="1"/>
</dbReference>
<feature type="domain" description="RNA polymerase sigma-70 region 2" evidence="5">
    <location>
        <begin position="36"/>
        <end position="103"/>
    </location>
</feature>
<feature type="domain" description="RNA polymerase sigma-70 region 4" evidence="6">
    <location>
        <begin position="190"/>
        <end position="238"/>
    </location>
</feature>
<name>A0A840MSA1_9PROT</name>
<dbReference type="InterPro" id="IPR013325">
    <property type="entry name" value="RNA_pol_sigma_r2"/>
</dbReference>
<organism evidence="7 8">
    <name type="scientific">Chitinivorax tropicus</name>
    <dbReference type="NCBI Taxonomy" id="714531"/>
    <lineage>
        <taxon>Bacteria</taxon>
        <taxon>Pseudomonadati</taxon>
        <taxon>Pseudomonadota</taxon>
        <taxon>Betaproteobacteria</taxon>
        <taxon>Chitinivorax</taxon>
    </lineage>
</organism>
<dbReference type="EMBL" id="JACHHY010000030">
    <property type="protein sequence ID" value="MBB5020295.1"/>
    <property type="molecule type" value="Genomic_DNA"/>
</dbReference>
<dbReference type="Pfam" id="PF04545">
    <property type="entry name" value="Sigma70_r4"/>
    <property type="match status" value="1"/>
</dbReference>
<evidence type="ECO:0000313" key="7">
    <source>
        <dbReference type="EMBL" id="MBB5020295.1"/>
    </source>
</evidence>
<protein>
    <submittedName>
        <fullName evidence="7">RNA polymerase sigma factor for flagellar operon FliA</fullName>
    </submittedName>
</protein>
<sequence>MRQNSSPSWEKWDKAEEQVLWEQARAQCTDARERLIGNYLPFAKMLAAKLYAQRTTDEIDFSDFLQLASIGLIEAVDRYDHTSNAAFTTYASYRINGAILNGLEHYTERQKQLQIQKRIRERIHSIDTKASSQSDQVMASFERIASVAIGLALGMMLEEDGMYVTEEVAAPTAYTSLELFQLKKHLHVLLTKLPHREAQVIRYHYMQQLCFEEIGKIMGVTRGRASQLHQSALAKLRAEMATSRPLNLIC</sequence>
<dbReference type="InterPro" id="IPR007627">
    <property type="entry name" value="RNA_pol_sigma70_r2"/>
</dbReference>
<dbReference type="InterPro" id="IPR000943">
    <property type="entry name" value="RNA_pol_sigma70"/>
</dbReference>
<keyword evidence="3" id="KW-0238">DNA-binding</keyword>
<dbReference type="AlphaFoldDB" id="A0A840MSA1"/>
<dbReference type="GO" id="GO:0003677">
    <property type="term" value="F:DNA binding"/>
    <property type="evidence" value="ECO:0007669"/>
    <property type="project" value="UniProtKB-KW"/>
</dbReference>
<keyword evidence="7" id="KW-0282">Flagellum</keyword>
<dbReference type="SUPFAM" id="SSF88659">
    <property type="entry name" value="Sigma3 and sigma4 domains of RNA polymerase sigma factors"/>
    <property type="match status" value="1"/>
</dbReference>
<dbReference type="Proteomes" id="UP000575898">
    <property type="component" value="Unassembled WGS sequence"/>
</dbReference>
<keyword evidence="7" id="KW-0969">Cilium</keyword>
<keyword evidence="4" id="KW-0804">Transcription</keyword>
<proteinExistence type="predicted"/>
<comment type="caution">
    <text evidence="7">The sequence shown here is derived from an EMBL/GenBank/DDBJ whole genome shotgun (WGS) entry which is preliminary data.</text>
</comment>
<evidence type="ECO:0000256" key="2">
    <source>
        <dbReference type="ARBA" id="ARBA00023082"/>
    </source>
</evidence>
<dbReference type="PRINTS" id="PR00046">
    <property type="entry name" value="SIGMA70FCT"/>
</dbReference>
<dbReference type="Gene3D" id="1.20.140.160">
    <property type="match status" value="1"/>
</dbReference>
<evidence type="ECO:0000259" key="5">
    <source>
        <dbReference type="Pfam" id="PF04542"/>
    </source>
</evidence>
<dbReference type="PANTHER" id="PTHR30385">
    <property type="entry name" value="SIGMA FACTOR F FLAGELLAR"/>
    <property type="match status" value="1"/>
</dbReference>
<evidence type="ECO:0000256" key="3">
    <source>
        <dbReference type="ARBA" id="ARBA00023125"/>
    </source>
</evidence>